<evidence type="ECO:0000256" key="7">
    <source>
        <dbReference type="PROSITE-ProRule" id="PRU00042"/>
    </source>
</evidence>
<keyword evidence="2" id="KW-0677">Repeat</keyword>
<dbReference type="PROSITE" id="PS50157">
    <property type="entry name" value="ZINC_FINGER_C2H2_2"/>
    <property type="match status" value="3"/>
</dbReference>
<evidence type="ECO:0000256" key="6">
    <source>
        <dbReference type="ARBA" id="ARBA00023163"/>
    </source>
</evidence>
<evidence type="ECO:0000256" key="2">
    <source>
        <dbReference type="ARBA" id="ARBA00022737"/>
    </source>
</evidence>
<evidence type="ECO:0000256" key="1">
    <source>
        <dbReference type="ARBA" id="ARBA00022723"/>
    </source>
</evidence>
<dbReference type="InterPro" id="IPR036236">
    <property type="entry name" value="Znf_C2H2_sf"/>
</dbReference>
<feature type="compositionally biased region" description="Low complexity" evidence="8">
    <location>
        <begin position="199"/>
        <end position="214"/>
    </location>
</feature>
<keyword evidence="3 7" id="KW-0863">Zinc-finger</keyword>
<dbReference type="InterPro" id="IPR013087">
    <property type="entry name" value="Znf_C2H2_type"/>
</dbReference>
<sequence>MFGNILNQGPPHMGQDPFIMDDDDDEVGDADDDGGNDDDGAGTPQNVAFPCSKLDEISDGSRPCGSSTPRPRAIDALLPPPVVATMKEYQEVWLDLESVLLGEERHQDGTSLYSQCSTELSQQHPADGMVLPGLSPQHENSGALPGHSSQLSSLQSISPHQPAQTSGYNTQTPANVLTYSVPTVDLLRPQLGNVLTPQSSGSSTSSTVSSACSVDRNPPPLTALVDSPHPPQHSTPPPHTSTSPQTSPLVQHHSPLSAFHSTTHLQQGMSSVSRGAMSEMFYEGNLMSPLATHGSFPPTPPQHDLKYDYSTGLSTGAFDAPSCRVKAEYVEYQAQTGQVTQNLRAGGIKRSYPESSPPSQSKYSCVGNGYRREDPFGPPPLHYMGAGGQSVQQQSSQHHQGTSQYTLPPTPPQYTQVTHGLQYQTHHNDYNLTSSAWTPSMSSYAPYSQYIDFSQSTATSIPGSSLTQPDSSNPPTKPRRRRARRKVIIHKCPYEGCIKTYIKSSHLKAHLRTHTGEKPYVCKWKGCGWKFARSDELTRHYRKHTGDRPFQCRLCERAFSRSDHLSLHMKRHIAL</sequence>
<feature type="compositionally biased region" description="Polar residues" evidence="8">
    <location>
        <begin position="458"/>
        <end position="474"/>
    </location>
</feature>
<gene>
    <name evidence="10" type="ORF">MNOR_LOCUS18312</name>
</gene>
<evidence type="ECO:0000313" key="10">
    <source>
        <dbReference type="EMBL" id="CAL4106320.1"/>
    </source>
</evidence>
<keyword evidence="6" id="KW-0804">Transcription</keyword>
<feature type="compositionally biased region" description="Polar residues" evidence="8">
    <location>
        <begin position="353"/>
        <end position="363"/>
    </location>
</feature>
<feature type="compositionally biased region" description="Low complexity" evidence="8">
    <location>
        <begin position="144"/>
        <end position="162"/>
    </location>
</feature>
<keyword evidence="11" id="KW-1185">Reference proteome</keyword>
<feature type="compositionally biased region" description="Low complexity" evidence="8">
    <location>
        <begin position="389"/>
        <end position="407"/>
    </location>
</feature>
<feature type="region of interest" description="Disordered" evidence="8">
    <location>
        <begin position="112"/>
        <end position="171"/>
    </location>
</feature>
<evidence type="ECO:0000313" key="11">
    <source>
        <dbReference type="Proteomes" id="UP001497623"/>
    </source>
</evidence>
<organism evidence="10 11">
    <name type="scientific">Meganyctiphanes norvegica</name>
    <name type="common">Northern krill</name>
    <name type="synonym">Thysanopoda norvegica</name>
    <dbReference type="NCBI Taxonomy" id="48144"/>
    <lineage>
        <taxon>Eukaryota</taxon>
        <taxon>Metazoa</taxon>
        <taxon>Ecdysozoa</taxon>
        <taxon>Arthropoda</taxon>
        <taxon>Crustacea</taxon>
        <taxon>Multicrustacea</taxon>
        <taxon>Malacostraca</taxon>
        <taxon>Eumalacostraca</taxon>
        <taxon>Eucarida</taxon>
        <taxon>Euphausiacea</taxon>
        <taxon>Euphausiidae</taxon>
        <taxon>Meganyctiphanes</taxon>
    </lineage>
</organism>
<dbReference type="Pfam" id="PF00096">
    <property type="entry name" value="zf-C2H2"/>
    <property type="match status" value="2"/>
</dbReference>
<dbReference type="FunFam" id="3.30.160.60:FF:000032">
    <property type="entry name" value="Krueppel-like factor 4"/>
    <property type="match status" value="1"/>
</dbReference>
<feature type="compositionally biased region" description="Pro residues" evidence="8">
    <location>
        <begin position="228"/>
        <end position="239"/>
    </location>
</feature>
<dbReference type="PANTHER" id="PTHR23235">
    <property type="entry name" value="KRUEPPEL-LIKE TRANSCRIPTION FACTOR"/>
    <property type="match status" value="1"/>
</dbReference>
<dbReference type="Gene3D" id="3.30.160.60">
    <property type="entry name" value="Classic Zinc Finger"/>
    <property type="match status" value="3"/>
</dbReference>
<keyword evidence="1" id="KW-0479">Metal-binding</keyword>
<feature type="region of interest" description="Disordered" evidence="8">
    <location>
        <begin position="1"/>
        <end position="75"/>
    </location>
</feature>
<feature type="compositionally biased region" description="Acidic residues" evidence="8">
    <location>
        <begin position="19"/>
        <end position="40"/>
    </location>
</feature>
<dbReference type="EMBL" id="CAXKWB010013024">
    <property type="protein sequence ID" value="CAL4106320.1"/>
    <property type="molecule type" value="Genomic_DNA"/>
</dbReference>
<evidence type="ECO:0000259" key="9">
    <source>
        <dbReference type="PROSITE" id="PS50157"/>
    </source>
</evidence>
<name>A0AAV2QYD7_MEGNR</name>
<dbReference type="GO" id="GO:0008270">
    <property type="term" value="F:zinc ion binding"/>
    <property type="evidence" value="ECO:0007669"/>
    <property type="project" value="UniProtKB-KW"/>
</dbReference>
<evidence type="ECO:0000256" key="3">
    <source>
        <dbReference type="ARBA" id="ARBA00022771"/>
    </source>
</evidence>
<dbReference type="AlphaFoldDB" id="A0AAV2QYD7"/>
<evidence type="ECO:0000256" key="5">
    <source>
        <dbReference type="ARBA" id="ARBA00023015"/>
    </source>
</evidence>
<dbReference type="SUPFAM" id="SSF57667">
    <property type="entry name" value="beta-beta-alpha zinc fingers"/>
    <property type="match status" value="2"/>
</dbReference>
<feature type="domain" description="C2H2-type" evidence="9">
    <location>
        <begin position="520"/>
        <end position="549"/>
    </location>
</feature>
<reference evidence="10 11" key="1">
    <citation type="submission" date="2024-05" db="EMBL/GenBank/DDBJ databases">
        <authorList>
            <person name="Wallberg A."/>
        </authorList>
    </citation>
    <scope>NUCLEOTIDE SEQUENCE [LARGE SCALE GENOMIC DNA]</scope>
</reference>
<feature type="non-terminal residue" evidence="10">
    <location>
        <position position="575"/>
    </location>
</feature>
<accession>A0AAV2QYD7</accession>
<keyword evidence="5" id="KW-0805">Transcription regulation</keyword>
<feature type="region of interest" description="Disordered" evidence="8">
    <location>
        <begin position="348"/>
        <end position="416"/>
    </location>
</feature>
<dbReference type="Proteomes" id="UP001497623">
    <property type="component" value="Unassembled WGS sequence"/>
</dbReference>
<protein>
    <recommendedName>
        <fullName evidence="9">C2H2-type domain-containing protein</fullName>
    </recommendedName>
</protein>
<proteinExistence type="predicted"/>
<feature type="region of interest" description="Disordered" evidence="8">
    <location>
        <begin position="458"/>
        <end position="484"/>
    </location>
</feature>
<dbReference type="GO" id="GO:0000981">
    <property type="term" value="F:DNA-binding transcription factor activity, RNA polymerase II-specific"/>
    <property type="evidence" value="ECO:0007669"/>
    <property type="project" value="TreeGrafter"/>
</dbReference>
<feature type="domain" description="C2H2-type" evidence="9">
    <location>
        <begin position="550"/>
        <end position="575"/>
    </location>
</feature>
<evidence type="ECO:0000256" key="8">
    <source>
        <dbReference type="SAM" id="MobiDB-lite"/>
    </source>
</evidence>
<dbReference type="GO" id="GO:0000978">
    <property type="term" value="F:RNA polymerase II cis-regulatory region sequence-specific DNA binding"/>
    <property type="evidence" value="ECO:0007669"/>
    <property type="project" value="TreeGrafter"/>
</dbReference>
<feature type="compositionally biased region" description="Polar residues" evidence="8">
    <location>
        <begin position="112"/>
        <end position="124"/>
    </location>
</feature>
<dbReference type="PANTHER" id="PTHR23235:SF158">
    <property type="entry name" value="C2H2-TYPE DOMAIN-CONTAINING PROTEIN"/>
    <property type="match status" value="1"/>
</dbReference>
<keyword evidence="4" id="KW-0862">Zinc</keyword>
<feature type="domain" description="C2H2-type" evidence="9">
    <location>
        <begin position="490"/>
        <end position="519"/>
    </location>
</feature>
<feature type="region of interest" description="Disordered" evidence="8">
    <location>
        <begin position="193"/>
        <end position="252"/>
    </location>
</feature>
<comment type="caution">
    <text evidence="10">The sequence shown here is derived from an EMBL/GenBank/DDBJ whole genome shotgun (WGS) entry which is preliminary data.</text>
</comment>
<dbReference type="SMART" id="SM00355">
    <property type="entry name" value="ZnF_C2H2"/>
    <property type="match status" value="3"/>
</dbReference>
<evidence type="ECO:0000256" key="4">
    <source>
        <dbReference type="ARBA" id="ARBA00022833"/>
    </source>
</evidence>
<dbReference type="PROSITE" id="PS00028">
    <property type="entry name" value="ZINC_FINGER_C2H2_1"/>
    <property type="match status" value="3"/>
</dbReference>